<evidence type="ECO:0000259" key="4">
    <source>
        <dbReference type="PROSITE" id="PS50102"/>
    </source>
</evidence>
<dbReference type="SUPFAM" id="SSF54928">
    <property type="entry name" value="RNA-binding domain, RBD"/>
    <property type="match status" value="1"/>
</dbReference>
<sequence>MENNDIDMAGTENNEELDDMKRRLKEMEDEAAALREMQAKVEKEMGSVQDPATAAASQANREEVDSRSVFVGNVDYSCTPEEVQQHFQSCGTVNRVTIRTDKFGQPKGYAYVEFLEVEAVQEALLLNESELHGRQLKCGSSSGDNVILAFWFFNHKLIAGNRQTDQCTWNEAVSSSPSQSFYGFQIQNSICCSFCLFSIWIWKDSKVQNANALQPLLLNVQIFLLL</sequence>
<protein>
    <submittedName>
        <fullName evidence="5">Polyadenylate-binding protein 2-like</fullName>
    </submittedName>
</protein>
<dbReference type="PANTHER" id="PTHR23236">
    <property type="entry name" value="EUKARYOTIC TRANSLATION INITIATION FACTOR 4B/4H"/>
    <property type="match status" value="1"/>
</dbReference>
<reference evidence="5" key="1">
    <citation type="journal article" date="2023" name="Science">
        <title>Elucidation of the pathway for biosynthesis of saponin adjuvants from the soapbark tree.</title>
        <authorList>
            <person name="Reed J."/>
            <person name="Orme A."/>
            <person name="El-Demerdash A."/>
            <person name="Owen C."/>
            <person name="Martin L.B.B."/>
            <person name="Misra R.C."/>
            <person name="Kikuchi S."/>
            <person name="Rejzek M."/>
            <person name="Martin A.C."/>
            <person name="Harkess A."/>
            <person name="Leebens-Mack J."/>
            <person name="Louveau T."/>
            <person name="Stephenson M.J."/>
            <person name="Osbourn A."/>
        </authorList>
    </citation>
    <scope>NUCLEOTIDE SEQUENCE</scope>
    <source>
        <strain evidence="5">S10</strain>
    </source>
</reference>
<evidence type="ECO:0000313" key="5">
    <source>
        <dbReference type="EMBL" id="KAJ7968244.1"/>
    </source>
</evidence>
<dbReference type="AlphaFoldDB" id="A0AAD7M1J0"/>
<dbReference type="GO" id="GO:0008143">
    <property type="term" value="F:poly(A) binding"/>
    <property type="evidence" value="ECO:0007669"/>
    <property type="project" value="TreeGrafter"/>
</dbReference>
<dbReference type="Pfam" id="PF00076">
    <property type="entry name" value="RRM_1"/>
    <property type="match status" value="1"/>
</dbReference>
<name>A0AAD7M1J0_QUISA</name>
<evidence type="ECO:0000256" key="3">
    <source>
        <dbReference type="SAM" id="MobiDB-lite"/>
    </source>
</evidence>
<organism evidence="5 6">
    <name type="scientific">Quillaja saponaria</name>
    <name type="common">Soap bark tree</name>
    <dbReference type="NCBI Taxonomy" id="32244"/>
    <lineage>
        <taxon>Eukaryota</taxon>
        <taxon>Viridiplantae</taxon>
        <taxon>Streptophyta</taxon>
        <taxon>Embryophyta</taxon>
        <taxon>Tracheophyta</taxon>
        <taxon>Spermatophyta</taxon>
        <taxon>Magnoliopsida</taxon>
        <taxon>eudicotyledons</taxon>
        <taxon>Gunneridae</taxon>
        <taxon>Pentapetalae</taxon>
        <taxon>rosids</taxon>
        <taxon>fabids</taxon>
        <taxon>Fabales</taxon>
        <taxon>Quillajaceae</taxon>
        <taxon>Quillaja</taxon>
    </lineage>
</organism>
<gene>
    <name evidence="5" type="ORF">O6P43_012378</name>
</gene>
<comment type="caution">
    <text evidence="5">The sequence shown here is derived from an EMBL/GenBank/DDBJ whole genome shotgun (WGS) entry which is preliminary data.</text>
</comment>
<proteinExistence type="predicted"/>
<accession>A0AAD7M1J0</accession>
<dbReference type="Gene3D" id="3.30.70.330">
    <property type="match status" value="1"/>
</dbReference>
<dbReference type="Proteomes" id="UP001163823">
    <property type="component" value="Chromosome 5"/>
</dbReference>
<evidence type="ECO:0000256" key="2">
    <source>
        <dbReference type="PROSITE-ProRule" id="PRU00176"/>
    </source>
</evidence>
<dbReference type="KEGG" id="qsa:O6P43_012378"/>
<evidence type="ECO:0000256" key="1">
    <source>
        <dbReference type="ARBA" id="ARBA00022884"/>
    </source>
</evidence>
<evidence type="ECO:0000313" key="6">
    <source>
        <dbReference type="Proteomes" id="UP001163823"/>
    </source>
</evidence>
<dbReference type="InterPro" id="IPR000504">
    <property type="entry name" value="RRM_dom"/>
</dbReference>
<keyword evidence="6" id="KW-1185">Reference proteome</keyword>
<dbReference type="PANTHER" id="PTHR23236:SF22">
    <property type="entry name" value="OS02G0757900 PROTEIN"/>
    <property type="match status" value="1"/>
</dbReference>
<dbReference type="CDD" id="cd12306">
    <property type="entry name" value="RRM_II_PABPs"/>
    <property type="match status" value="1"/>
</dbReference>
<dbReference type="InterPro" id="IPR012677">
    <property type="entry name" value="Nucleotide-bd_a/b_plait_sf"/>
</dbReference>
<feature type="domain" description="RRM" evidence="4">
    <location>
        <begin position="67"/>
        <end position="143"/>
    </location>
</feature>
<dbReference type="EMBL" id="JARAOO010000005">
    <property type="protein sequence ID" value="KAJ7968244.1"/>
    <property type="molecule type" value="Genomic_DNA"/>
</dbReference>
<keyword evidence="1 2" id="KW-0694">RNA-binding</keyword>
<dbReference type="InterPro" id="IPR035979">
    <property type="entry name" value="RBD_domain_sf"/>
</dbReference>
<dbReference type="PROSITE" id="PS50102">
    <property type="entry name" value="RRM"/>
    <property type="match status" value="1"/>
</dbReference>
<dbReference type="SMART" id="SM00360">
    <property type="entry name" value="RRM"/>
    <property type="match status" value="1"/>
</dbReference>
<feature type="region of interest" description="Disordered" evidence="3">
    <location>
        <begin position="42"/>
        <end position="61"/>
    </location>
</feature>